<dbReference type="GO" id="GO:0005096">
    <property type="term" value="F:GTPase activator activity"/>
    <property type="evidence" value="ECO:0007669"/>
    <property type="project" value="InterPro"/>
</dbReference>
<dbReference type="SMART" id="SM00105">
    <property type="entry name" value="ArfGap"/>
    <property type="match status" value="1"/>
</dbReference>
<evidence type="ECO:0000256" key="1">
    <source>
        <dbReference type="ARBA" id="ARBA00022723"/>
    </source>
</evidence>
<dbReference type="SUPFAM" id="SSF50729">
    <property type="entry name" value="PH domain-like"/>
    <property type="match status" value="1"/>
</dbReference>
<dbReference type="Proteomes" id="UP000011518">
    <property type="component" value="Unassembled WGS sequence"/>
</dbReference>
<dbReference type="Pfam" id="PF01412">
    <property type="entry name" value="ArfGap"/>
    <property type="match status" value="1"/>
</dbReference>
<keyword evidence="2" id="KW-0677">Repeat</keyword>
<dbReference type="PROSITE" id="PS50115">
    <property type="entry name" value="ARFGAP"/>
    <property type="match status" value="1"/>
</dbReference>
<dbReference type="Gene3D" id="2.30.29.30">
    <property type="entry name" value="Pleckstrin-homology domain (PH domain)/Phosphotyrosine-binding domain (PTB)"/>
    <property type="match status" value="1"/>
</dbReference>
<name>L9K1G9_TUPCH</name>
<reference evidence="9" key="2">
    <citation type="journal article" date="2013" name="Nat. Commun.">
        <title>Genome of the Chinese tree shrew.</title>
        <authorList>
            <person name="Fan Y."/>
            <person name="Huang Z.Y."/>
            <person name="Cao C.C."/>
            <person name="Chen C.S."/>
            <person name="Chen Y.X."/>
            <person name="Fan D.D."/>
            <person name="He J."/>
            <person name="Hou H.L."/>
            <person name="Hu L."/>
            <person name="Hu X.T."/>
            <person name="Jiang X.T."/>
            <person name="Lai R."/>
            <person name="Lang Y.S."/>
            <person name="Liang B."/>
            <person name="Liao S.G."/>
            <person name="Mu D."/>
            <person name="Ma Y.Y."/>
            <person name="Niu Y.Y."/>
            <person name="Sun X.Q."/>
            <person name="Xia J.Q."/>
            <person name="Xiao J."/>
            <person name="Xiong Z.Q."/>
            <person name="Xu L."/>
            <person name="Yang L."/>
            <person name="Zhang Y."/>
            <person name="Zhao W."/>
            <person name="Zhao X.D."/>
            <person name="Zheng Y.T."/>
            <person name="Zhou J.M."/>
            <person name="Zhu Y.B."/>
            <person name="Zhang G.J."/>
            <person name="Wang J."/>
            <person name="Yao Y.G."/>
        </authorList>
    </citation>
    <scope>NUCLEOTIDE SEQUENCE [LARGE SCALE GENOMIC DNA]</scope>
</reference>
<feature type="region of interest" description="Disordered" evidence="6">
    <location>
        <begin position="367"/>
        <end position="406"/>
    </location>
</feature>
<dbReference type="GO" id="GO:0007289">
    <property type="term" value="P:spermatid nucleus differentiation"/>
    <property type="evidence" value="ECO:0007669"/>
    <property type="project" value="TreeGrafter"/>
</dbReference>
<reference evidence="9" key="1">
    <citation type="submission" date="2012-07" db="EMBL/GenBank/DDBJ databases">
        <title>Genome of the Chinese tree shrew, a rising model animal genetically related to primates.</title>
        <authorList>
            <person name="Zhang G."/>
            <person name="Fan Y."/>
            <person name="Yao Y."/>
            <person name="Huang Z."/>
        </authorList>
    </citation>
    <scope>NUCLEOTIDE SEQUENCE [LARGE SCALE GENOMIC DNA]</scope>
</reference>
<dbReference type="Pfam" id="PF02174">
    <property type="entry name" value="IRS"/>
    <property type="match status" value="1"/>
</dbReference>
<feature type="domain" description="Arf-GAP" evidence="7">
    <location>
        <begin position="27"/>
        <end position="153"/>
    </location>
</feature>
<dbReference type="FunCoup" id="L9K1G9">
    <property type="interactions" value="192"/>
</dbReference>
<dbReference type="InterPro" id="IPR038508">
    <property type="entry name" value="ArfGAP_dom_sf"/>
</dbReference>
<evidence type="ECO:0000259" key="7">
    <source>
        <dbReference type="PROSITE" id="PS50115"/>
    </source>
</evidence>
<evidence type="ECO:0000313" key="9">
    <source>
        <dbReference type="Proteomes" id="UP000011518"/>
    </source>
</evidence>
<feature type="region of interest" description="Disordered" evidence="6">
    <location>
        <begin position="153"/>
        <end position="192"/>
    </location>
</feature>
<dbReference type="eggNOG" id="KOG0702">
    <property type="taxonomic scope" value="Eukaryota"/>
</dbReference>
<keyword evidence="1" id="KW-0479">Metal-binding</keyword>
<evidence type="ECO:0000256" key="5">
    <source>
        <dbReference type="PROSITE-ProRule" id="PRU00288"/>
    </source>
</evidence>
<keyword evidence="9" id="KW-1185">Reference proteome</keyword>
<keyword evidence="4" id="KW-0862">Zinc</keyword>
<dbReference type="SUPFAM" id="SSF57863">
    <property type="entry name" value="ArfGap/RecO-like zinc finger"/>
    <property type="match status" value="1"/>
</dbReference>
<accession>L9K1G9</accession>
<dbReference type="GO" id="GO:0008270">
    <property type="term" value="F:zinc ion binding"/>
    <property type="evidence" value="ECO:0007669"/>
    <property type="project" value="UniProtKB-KW"/>
</dbReference>
<dbReference type="CDD" id="cd17903">
    <property type="entry name" value="ArfGap_AGFG2"/>
    <property type="match status" value="1"/>
</dbReference>
<dbReference type="GO" id="GO:0001675">
    <property type="term" value="P:acrosome assembly"/>
    <property type="evidence" value="ECO:0007669"/>
    <property type="project" value="TreeGrafter"/>
</dbReference>
<dbReference type="SMART" id="SM01244">
    <property type="entry name" value="IRS"/>
    <property type="match status" value="1"/>
</dbReference>
<dbReference type="FunFam" id="1.10.220.150:FF:000005">
    <property type="entry name" value="Arf-GAP domain and FG repeat-containing protein 1"/>
    <property type="match status" value="1"/>
</dbReference>
<dbReference type="PRINTS" id="PR00405">
    <property type="entry name" value="REVINTRACTNG"/>
</dbReference>
<dbReference type="GO" id="GO:0045109">
    <property type="term" value="P:intermediate filament organization"/>
    <property type="evidence" value="ECO:0007669"/>
    <property type="project" value="TreeGrafter"/>
</dbReference>
<dbReference type="AlphaFoldDB" id="L9K1G9"/>
<dbReference type="InParanoid" id="L9K1G9"/>
<dbReference type="GO" id="GO:0016020">
    <property type="term" value="C:membrane"/>
    <property type="evidence" value="ECO:0007669"/>
    <property type="project" value="TreeGrafter"/>
</dbReference>
<dbReference type="Gene3D" id="1.10.220.150">
    <property type="entry name" value="Arf GTPase activating protein"/>
    <property type="match status" value="1"/>
</dbReference>
<dbReference type="PRINTS" id="PR00628">
    <property type="entry name" value="INSULINRSI"/>
</dbReference>
<evidence type="ECO:0000256" key="3">
    <source>
        <dbReference type="ARBA" id="ARBA00022771"/>
    </source>
</evidence>
<dbReference type="InterPro" id="IPR052248">
    <property type="entry name" value="Arf-GAP_FG-repeat_protein"/>
</dbReference>
<sequence length="663" mass="68959">MVMAAKKGPGPGGGVGGGKAEAEAASEVWCRRVRELGGCSQAGNRHCFECAQRGVTYVDITVGSFVCTTCSGLLRGLNPPHRVKSISMTTFTEPEVIFLQSRGNEVCRKIWLGLFDARTSLVPDSRDPQKVKEFLQEKYEKKRWYVPPDQVKGPAYTKGSASTPVQGSVPEGKPMRTLLGDPMPSLSAPASISSQKASTDLLADIGGDPFAAPQVAPAFAAFSAFGGQTSSHGGFANFDAFGSSPSPSAFGNIPPAGQAPFQAQPTPTASRMLTGSYSFGSSQVTPFGAAPLAPASQPTSLLGPGVSAGGIPGSIFRMAAQVPTLQSATTGGSGSTGLAFGAFTNPFAAPAAQPPLPSTNPFQPNGLAPGPSFGMSSAGPGFPQAVPPTGAFASTFPPPLFPPQTSLAQQQNGISLIIESAITGLQGLTRHLIVLYTRDSSLGVATASEARRSAWYNTLLEVHPAGSSSQDDPRTCILGTFLDIWPVTLRPKGLGRTQGLGSGGYLLCMDSGALTLLSLPCGHADSFFFLELGRSAPTGPRELWLQTFDAVVAQSIHEMVLAAVKRLGSDAAGSFSLSSLPHSYTPNIGEPQPWFWAAYHAVGGSWETAEVLPCSLPSSELVGEYVCIGYGTNGYTRMGICQAQQLPQLCGPGLDTSSEGFIW</sequence>
<proteinExistence type="predicted"/>
<dbReference type="InterPro" id="IPR011993">
    <property type="entry name" value="PH-like_dom_sf"/>
</dbReference>
<evidence type="ECO:0000256" key="2">
    <source>
        <dbReference type="ARBA" id="ARBA00022737"/>
    </source>
</evidence>
<keyword evidence="3 5" id="KW-0863">Zinc-finger</keyword>
<organism evidence="8 9">
    <name type="scientific">Tupaia chinensis</name>
    <name type="common">Chinese tree shrew</name>
    <name type="synonym">Tupaia belangeri chinensis</name>
    <dbReference type="NCBI Taxonomy" id="246437"/>
    <lineage>
        <taxon>Eukaryota</taxon>
        <taxon>Metazoa</taxon>
        <taxon>Chordata</taxon>
        <taxon>Craniata</taxon>
        <taxon>Vertebrata</taxon>
        <taxon>Euteleostomi</taxon>
        <taxon>Mammalia</taxon>
        <taxon>Eutheria</taxon>
        <taxon>Euarchontoglires</taxon>
        <taxon>Scandentia</taxon>
        <taxon>Tupaiidae</taxon>
        <taxon>Tupaia</taxon>
    </lineage>
</organism>
<dbReference type="EMBL" id="KB320921">
    <property type="protein sequence ID" value="ELW56483.1"/>
    <property type="molecule type" value="Genomic_DNA"/>
</dbReference>
<dbReference type="InterPro" id="IPR037278">
    <property type="entry name" value="ARFGAP/RecO"/>
</dbReference>
<dbReference type="STRING" id="246437.L9K1G9"/>
<gene>
    <name evidence="8" type="ORF">TREES_T100020750</name>
</gene>
<evidence type="ECO:0000313" key="8">
    <source>
        <dbReference type="EMBL" id="ELW56483.1"/>
    </source>
</evidence>
<dbReference type="InterPro" id="IPR001164">
    <property type="entry name" value="ArfGAP_dom"/>
</dbReference>
<dbReference type="SMART" id="SM00310">
    <property type="entry name" value="PTBI"/>
    <property type="match status" value="1"/>
</dbReference>
<dbReference type="GO" id="GO:0031410">
    <property type="term" value="C:cytoplasmic vesicle"/>
    <property type="evidence" value="ECO:0007669"/>
    <property type="project" value="TreeGrafter"/>
</dbReference>
<evidence type="ECO:0000256" key="4">
    <source>
        <dbReference type="ARBA" id="ARBA00022833"/>
    </source>
</evidence>
<evidence type="ECO:0000256" key="6">
    <source>
        <dbReference type="SAM" id="MobiDB-lite"/>
    </source>
</evidence>
<dbReference type="PANTHER" id="PTHR46134:SF4">
    <property type="entry name" value="ARF-GAP DOMAIN AND FG REPEAT-CONTAINING PROTEIN 2"/>
    <property type="match status" value="1"/>
</dbReference>
<protein>
    <submittedName>
        <fullName evidence="8">Arf-GAP domain and FG repeats-containing protein 2</fullName>
    </submittedName>
</protein>
<dbReference type="PANTHER" id="PTHR46134">
    <property type="entry name" value="DRONGO, ISOFORM F"/>
    <property type="match status" value="1"/>
</dbReference>
<dbReference type="InterPro" id="IPR002404">
    <property type="entry name" value="IRS_PTB"/>
</dbReference>